<gene>
    <name evidence="1" type="ORF">ABWK59_35760</name>
</gene>
<name>A0AAU8KA53_9ACTN</name>
<keyword evidence="1" id="KW-0614">Plasmid</keyword>
<protein>
    <submittedName>
        <fullName evidence="1">Uncharacterized protein</fullName>
    </submittedName>
</protein>
<dbReference type="AlphaFoldDB" id="A0AAU8KA53"/>
<sequence length="201" mass="21529">MLDITAHAACYYALGTYEQCSATAGEWTLRKDGKDVASSDSGFEVIYPGPGTYELDMFIEARGRSAGSSTDNLQVSGRHVRTVTFDTPVVDGPLLDGAASPSDYEPSALTVTNKGNQPAKAVVIKIQGRDIAKVTNDKRCKPNDWGDLECALGDVAANSSVSVPLDRDALANTCESDPGFTFWTYRAENFPESSGKSLCRD</sequence>
<dbReference type="KEGG" id="kcm:ABWK59_35760"/>
<dbReference type="EMBL" id="CP159873">
    <property type="protein sequence ID" value="XCM84313.1"/>
    <property type="molecule type" value="Genomic_DNA"/>
</dbReference>
<dbReference type="RefSeq" id="WP_354645246.1">
    <property type="nucleotide sequence ID" value="NZ_CP159873.1"/>
</dbReference>
<accession>A0AAU8KA53</accession>
<proteinExistence type="predicted"/>
<evidence type="ECO:0000313" key="1">
    <source>
        <dbReference type="EMBL" id="XCM84313.1"/>
    </source>
</evidence>
<organism evidence="1">
    <name type="scientific">Kitasatospora camelliae</name>
    <dbReference type="NCBI Taxonomy" id="3156397"/>
    <lineage>
        <taxon>Bacteria</taxon>
        <taxon>Bacillati</taxon>
        <taxon>Actinomycetota</taxon>
        <taxon>Actinomycetes</taxon>
        <taxon>Kitasatosporales</taxon>
        <taxon>Streptomycetaceae</taxon>
        <taxon>Kitasatospora</taxon>
    </lineage>
</organism>
<reference evidence="1" key="1">
    <citation type="submission" date="2024-06" db="EMBL/GenBank/DDBJ databases">
        <title>The genome sequences of Kitasatospora sp. strain HUAS MG31.</title>
        <authorList>
            <person name="Mo P."/>
        </authorList>
    </citation>
    <scope>NUCLEOTIDE SEQUENCE</scope>
    <source>
        <strain evidence="1">HUAS MG31</strain>
        <plasmid evidence="1">punmamed1</plasmid>
    </source>
</reference>
<geneLocation type="plasmid" evidence="1">
    <name>punmamed1</name>
</geneLocation>